<dbReference type="GO" id="GO:0005524">
    <property type="term" value="F:ATP binding"/>
    <property type="evidence" value="ECO:0007669"/>
    <property type="project" value="UniProtKB-KW"/>
</dbReference>
<feature type="region of interest" description="Disordered" evidence="1">
    <location>
        <begin position="476"/>
        <end position="515"/>
    </location>
</feature>
<keyword evidence="2" id="KW-0547">Nucleotide-binding</keyword>
<comment type="caution">
    <text evidence="2">The sequence shown here is derived from an EMBL/GenBank/DDBJ whole genome shotgun (WGS) entry which is preliminary data.</text>
</comment>
<gene>
    <name evidence="2" type="ORF">I0C86_20830</name>
</gene>
<sequence>MAIETIDVTPDPKILTILGDIEFSPWQCLAELIDNCCDNFLSTGVASGERPTVQISLPSKGADLKSAEVGVTDNGRGMDLATLNNAIRAGWSSNDAHGALGLFGMGFNIATARLGQRTQVRTTRAGDPHWIVVTIDLPSLHAGGTFDVPVTYEPKEDPEDHGTRVIISALRPERLTLLQGHQAIRTKLGDVYSYLLREHGIEITVNLRKVVPRRPCIWGNDRYVMRNGAEIRAVQYIDETLGVMKACAVCGRWQTVDHDSCVFCPDGGRLEVREQRIHGWLGIQRYLHTSDYGIDFLRNGRKILLRDHRIFDWVDETGNEDPEKEYPIDNPRNEGRIVGEIHCDHVAVNYQKTAFEYETREWKKVVRTIRGEAPLRPNIAKRRGILEENRSPLARLYAGFRTDKPGLKYLVPGNGEKALRGEQIMDWVDRFRKGDEAYQSDEIWYRAAEQHDKGIVTPVTPGVTDDVLDEMGLTQTAPTDAASADPTSTNERPGPDQAPTATPATPTPARPETVDERLSRYRGAAVLAPAYGGRFDAADLGKIDVSVYAVDAVDLLDPAGRTVPIFAHLARAPRVEVFLARRHPILTDFGIDLTELVQVVLAEFLIARAPGAKQPLVTALEKLKGRASNDRRITVDSLAKRSRELLDQIRNQMLREIKGSPTSHWEALLHHEKGEAERRFALERVGDEWADAIESGDFIHYLPATAVVRLIERRPDAFLDGRVFRRRYSTLTDQTARTLGLSRVTNLVSEIALMADHTPRLEADELRRMRLSCDLVERELDEA</sequence>
<proteinExistence type="predicted"/>
<keyword evidence="2" id="KW-0067">ATP-binding</keyword>
<dbReference type="InterPro" id="IPR036890">
    <property type="entry name" value="HATPase_C_sf"/>
</dbReference>
<dbReference type="EMBL" id="JADPUN010000194">
    <property type="protein sequence ID" value="MBF9131388.1"/>
    <property type="molecule type" value="Genomic_DNA"/>
</dbReference>
<reference evidence="2 3" key="1">
    <citation type="submission" date="2020-11" db="EMBL/GenBank/DDBJ databases">
        <title>A novel isolate from a Black sea contaminated sediment with potential to produce alkanes: Plantactinospora alkalitolerans sp. nov.</title>
        <authorList>
            <person name="Carro L."/>
            <person name="Veyisoglu A."/>
            <person name="Guven K."/>
            <person name="Schumann P."/>
            <person name="Klenk H.-P."/>
            <person name="Sahin N."/>
        </authorList>
    </citation>
    <scope>NUCLEOTIDE SEQUENCE [LARGE SCALE GENOMIC DNA]</scope>
    <source>
        <strain evidence="2 3">S1510</strain>
    </source>
</reference>
<accession>A0ABS0GYU6</accession>
<organism evidence="2 3">
    <name type="scientific">Plantactinospora alkalitolerans</name>
    <dbReference type="NCBI Taxonomy" id="2789879"/>
    <lineage>
        <taxon>Bacteria</taxon>
        <taxon>Bacillati</taxon>
        <taxon>Actinomycetota</taxon>
        <taxon>Actinomycetes</taxon>
        <taxon>Micromonosporales</taxon>
        <taxon>Micromonosporaceae</taxon>
        <taxon>Plantactinospora</taxon>
    </lineage>
</organism>
<protein>
    <submittedName>
        <fullName evidence="2">ATP-binding protein</fullName>
    </submittedName>
</protein>
<feature type="compositionally biased region" description="Low complexity" evidence="1">
    <location>
        <begin position="476"/>
        <end position="489"/>
    </location>
</feature>
<dbReference type="Pfam" id="PF13589">
    <property type="entry name" value="HATPase_c_3"/>
    <property type="match status" value="1"/>
</dbReference>
<dbReference type="Gene3D" id="3.30.565.10">
    <property type="entry name" value="Histidine kinase-like ATPase, C-terminal domain"/>
    <property type="match status" value="1"/>
</dbReference>
<evidence type="ECO:0000313" key="2">
    <source>
        <dbReference type="EMBL" id="MBF9131388.1"/>
    </source>
</evidence>
<dbReference type="SUPFAM" id="SSF55874">
    <property type="entry name" value="ATPase domain of HSP90 chaperone/DNA topoisomerase II/histidine kinase"/>
    <property type="match status" value="1"/>
</dbReference>
<keyword evidence="3" id="KW-1185">Reference proteome</keyword>
<evidence type="ECO:0000256" key="1">
    <source>
        <dbReference type="SAM" id="MobiDB-lite"/>
    </source>
</evidence>
<name>A0ABS0GYU6_9ACTN</name>
<evidence type="ECO:0000313" key="3">
    <source>
        <dbReference type="Proteomes" id="UP000638560"/>
    </source>
</evidence>
<dbReference type="Proteomes" id="UP000638560">
    <property type="component" value="Unassembled WGS sequence"/>
</dbReference>
<dbReference type="RefSeq" id="WP_196202946.1">
    <property type="nucleotide sequence ID" value="NZ_JADPUN010000194.1"/>
</dbReference>